<dbReference type="InterPro" id="IPR006638">
    <property type="entry name" value="Elp3/MiaA/NifB-like_rSAM"/>
</dbReference>
<evidence type="ECO:0000313" key="8">
    <source>
        <dbReference type="EMBL" id="GAF84370.1"/>
    </source>
</evidence>
<keyword evidence="3" id="KW-0479">Metal-binding</keyword>
<dbReference type="SUPFAM" id="SSF102114">
    <property type="entry name" value="Radical SAM enzymes"/>
    <property type="match status" value="1"/>
</dbReference>
<dbReference type="SFLD" id="SFLDS00029">
    <property type="entry name" value="Radical_SAM"/>
    <property type="match status" value="1"/>
</dbReference>
<dbReference type="InterPro" id="IPR007197">
    <property type="entry name" value="rSAM"/>
</dbReference>
<dbReference type="PROSITE" id="PS51332">
    <property type="entry name" value="B12_BINDING"/>
    <property type="match status" value="1"/>
</dbReference>
<keyword evidence="6" id="KW-0472">Membrane</keyword>
<name>X0U780_9ZZZZ</name>
<evidence type="ECO:0000256" key="4">
    <source>
        <dbReference type="ARBA" id="ARBA00023004"/>
    </source>
</evidence>
<accession>X0U780</accession>
<dbReference type="PANTHER" id="PTHR43409">
    <property type="entry name" value="ANAEROBIC MAGNESIUM-PROTOPORPHYRIN IX MONOMETHYL ESTER CYCLASE-RELATED"/>
    <property type="match status" value="1"/>
</dbReference>
<organism evidence="8">
    <name type="scientific">marine sediment metagenome</name>
    <dbReference type="NCBI Taxonomy" id="412755"/>
    <lineage>
        <taxon>unclassified sequences</taxon>
        <taxon>metagenomes</taxon>
        <taxon>ecological metagenomes</taxon>
    </lineage>
</organism>
<feature type="domain" description="B12-binding" evidence="7">
    <location>
        <begin position="1"/>
        <end position="123"/>
    </location>
</feature>
<dbReference type="AlphaFoldDB" id="X0U780"/>
<dbReference type="InterPro" id="IPR006158">
    <property type="entry name" value="Cobalamin-bd"/>
</dbReference>
<dbReference type="Pfam" id="PF04055">
    <property type="entry name" value="Radical_SAM"/>
    <property type="match status" value="1"/>
</dbReference>
<comment type="cofactor">
    <cofactor evidence="1">
        <name>[4Fe-4S] cluster</name>
        <dbReference type="ChEBI" id="CHEBI:49883"/>
    </cofactor>
</comment>
<keyword evidence="6" id="KW-1133">Transmembrane helix</keyword>
<dbReference type="SMART" id="SM00729">
    <property type="entry name" value="Elp3"/>
    <property type="match status" value="1"/>
</dbReference>
<dbReference type="GO" id="GO:0046872">
    <property type="term" value="F:metal ion binding"/>
    <property type="evidence" value="ECO:0007669"/>
    <property type="project" value="UniProtKB-KW"/>
</dbReference>
<dbReference type="SFLD" id="SFLDG01082">
    <property type="entry name" value="B12-binding_domain_containing"/>
    <property type="match status" value="1"/>
</dbReference>
<dbReference type="InterPro" id="IPR023984">
    <property type="entry name" value="rSAM_ocin_1"/>
</dbReference>
<evidence type="ECO:0000256" key="2">
    <source>
        <dbReference type="ARBA" id="ARBA00022691"/>
    </source>
</evidence>
<gene>
    <name evidence="8" type="ORF">S01H1_04438</name>
</gene>
<keyword evidence="4" id="KW-0408">Iron</keyword>
<dbReference type="EMBL" id="BARS01002342">
    <property type="protein sequence ID" value="GAF84370.1"/>
    <property type="molecule type" value="Genomic_DNA"/>
</dbReference>
<dbReference type="InterPro" id="IPR058240">
    <property type="entry name" value="rSAM_sf"/>
</dbReference>
<dbReference type="GO" id="GO:0031419">
    <property type="term" value="F:cobalamin binding"/>
    <property type="evidence" value="ECO:0007669"/>
    <property type="project" value="InterPro"/>
</dbReference>
<dbReference type="GO" id="GO:0003824">
    <property type="term" value="F:catalytic activity"/>
    <property type="evidence" value="ECO:0007669"/>
    <property type="project" value="InterPro"/>
</dbReference>
<evidence type="ECO:0000256" key="6">
    <source>
        <dbReference type="SAM" id="Phobius"/>
    </source>
</evidence>
<evidence type="ECO:0000256" key="5">
    <source>
        <dbReference type="ARBA" id="ARBA00023014"/>
    </source>
</evidence>
<comment type="caution">
    <text evidence="8">The sequence shown here is derived from an EMBL/GenBank/DDBJ whole genome shotgun (WGS) entry which is preliminary data.</text>
</comment>
<keyword evidence="5" id="KW-0411">Iron-sulfur</keyword>
<feature type="non-terminal residue" evidence="8">
    <location>
        <position position="504"/>
    </location>
</feature>
<dbReference type="Gene3D" id="3.40.50.280">
    <property type="entry name" value="Cobalamin-binding domain"/>
    <property type="match status" value="1"/>
</dbReference>
<dbReference type="GO" id="GO:0051536">
    <property type="term" value="F:iron-sulfur cluster binding"/>
    <property type="evidence" value="ECO:0007669"/>
    <property type="project" value="UniProtKB-KW"/>
</dbReference>
<dbReference type="NCBIfam" id="TIGR03975">
    <property type="entry name" value="rSAM_ocin_1"/>
    <property type="match status" value="1"/>
</dbReference>
<keyword evidence="6" id="KW-0812">Transmembrane</keyword>
<protein>
    <recommendedName>
        <fullName evidence="7">B12-binding domain-containing protein</fullName>
    </recommendedName>
</protein>
<dbReference type="Gene3D" id="3.80.30.20">
    <property type="entry name" value="tm_1862 like domain"/>
    <property type="match status" value="1"/>
</dbReference>
<dbReference type="InterPro" id="IPR023404">
    <property type="entry name" value="rSAM_horseshoe"/>
</dbReference>
<sequence>KAAALFQKESAGNSILRPVRFSALTTRVKKATDAFLNRHNWGALGLLGFSISFCQLTSALYVIQRIKKKFPDLIIVVGGASTSGQAAHGFLQRFPEIDVVVSGEGEMPLKQIIEQFRKAPHDSDLTKIQGVVTRLTGADKKGQASFLQLKTLSDLPPPDYDDYFNLLKTFNARKTFFPTLPVEISRGCWWKRAVVSGKLSGCAFCNLNLQWHGYRHKPPSQVVSEIDDLTGRYQTLSVAITDNVLPRKGAVEIFKQMGRLNKDLRLFGEIRATTPWLELKVMRDCGMQKVQIGIEALSSRLLKKLHKGTSAIQNLEIMKNCEALGIENISNLILQFPGSDEQDVMQTLEVLEFAIPFYPLKTVNFWLGLGSPVWQNPKKYGIKAVFNHLNWSHLFPKKVCRTLPFMIQAYRGDLIYQKKIWQPVKKKIGEWQKQYTGIHNGPGHLPILSFQDGRDFIIIRHRRFQANPATHRLVGDSRLIYLFCQKHRSLKRILNEFSTLPADK</sequence>
<keyword evidence="2" id="KW-0949">S-adenosyl-L-methionine</keyword>
<proteinExistence type="predicted"/>
<dbReference type="InterPro" id="IPR051198">
    <property type="entry name" value="BchE-like"/>
</dbReference>
<evidence type="ECO:0000259" key="7">
    <source>
        <dbReference type="PROSITE" id="PS51332"/>
    </source>
</evidence>
<feature type="transmembrane region" description="Helical" evidence="6">
    <location>
        <begin position="41"/>
        <end position="63"/>
    </location>
</feature>
<feature type="non-terminal residue" evidence="8">
    <location>
        <position position="1"/>
    </location>
</feature>
<evidence type="ECO:0000256" key="3">
    <source>
        <dbReference type="ARBA" id="ARBA00022723"/>
    </source>
</evidence>
<evidence type="ECO:0000256" key="1">
    <source>
        <dbReference type="ARBA" id="ARBA00001966"/>
    </source>
</evidence>
<dbReference type="SFLD" id="SFLDF00324">
    <property type="entry name" value="bacteriocin_maturation"/>
    <property type="match status" value="1"/>
</dbReference>
<reference evidence="8" key="1">
    <citation type="journal article" date="2014" name="Front. Microbiol.">
        <title>High frequency of phylogenetically diverse reductive dehalogenase-homologous genes in deep subseafloor sedimentary metagenomes.</title>
        <authorList>
            <person name="Kawai M."/>
            <person name="Futagami T."/>
            <person name="Toyoda A."/>
            <person name="Takaki Y."/>
            <person name="Nishi S."/>
            <person name="Hori S."/>
            <person name="Arai W."/>
            <person name="Tsubouchi T."/>
            <person name="Morono Y."/>
            <person name="Uchiyama I."/>
            <person name="Ito T."/>
            <person name="Fujiyama A."/>
            <person name="Inagaki F."/>
            <person name="Takami H."/>
        </authorList>
    </citation>
    <scope>NUCLEOTIDE SEQUENCE</scope>
    <source>
        <strain evidence="8">Expedition CK06-06</strain>
    </source>
</reference>